<evidence type="ECO:0000313" key="2">
    <source>
        <dbReference type="EMBL" id="RAI46179.1"/>
    </source>
</evidence>
<dbReference type="AlphaFoldDB" id="A0A327L5E4"/>
<evidence type="ECO:0000313" key="3">
    <source>
        <dbReference type="Proteomes" id="UP000249130"/>
    </source>
</evidence>
<organism evidence="2 3">
    <name type="scientific">Rhodoplanes roseus</name>
    <dbReference type="NCBI Taxonomy" id="29409"/>
    <lineage>
        <taxon>Bacteria</taxon>
        <taxon>Pseudomonadati</taxon>
        <taxon>Pseudomonadota</taxon>
        <taxon>Alphaproteobacteria</taxon>
        <taxon>Hyphomicrobiales</taxon>
        <taxon>Nitrobacteraceae</taxon>
        <taxon>Rhodoplanes</taxon>
    </lineage>
</organism>
<evidence type="ECO:0000256" key="1">
    <source>
        <dbReference type="SAM" id="MobiDB-lite"/>
    </source>
</evidence>
<protein>
    <submittedName>
        <fullName evidence="2">Uncharacterized protein</fullName>
    </submittedName>
</protein>
<dbReference type="EMBL" id="NPEX01000001">
    <property type="protein sequence ID" value="RAI46179.1"/>
    <property type="molecule type" value="Genomic_DNA"/>
</dbReference>
<sequence>MSNALRPDLMTAPERLDQIADILAAGLMRLLDRQSSPLSAHHGESSLDCPASQSGHATLDSLEVDA</sequence>
<reference evidence="2 3" key="1">
    <citation type="submission" date="2017-07" db="EMBL/GenBank/DDBJ databases">
        <title>Draft Genome Sequences of Select Purple Nonsulfur Bacteria.</title>
        <authorList>
            <person name="Lasarre B."/>
            <person name="Mckinlay J.B."/>
        </authorList>
    </citation>
    <scope>NUCLEOTIDE SEQUENCE [LARGE SCALE GENOMIC DNA]</scope>
    <source>
        <strain evidence="2 3">DSM 5909</strain>
    </source>
</reference>
<keyword evidence="3" id="KW-1185">Reference proteome</keyword>
<dbReference type="OrthoDB" id="7360432at2"/>
<dbReference type="Proteomes" id="UP000249130">
    <property type="component" value="Unassembled WGS sequence"/>
</dbReference>
<comment type="caution">
    <text evidence="2">The sequence shown here is derived from an EMBL/GenBank/DDBJ whole genome shotgun (WGS) entry which is preliminary data.</text>
</comment>
<gene>
    <name evidence="2" type="ORF">CH341_00310</name>
</gene>
<name>A0A327L5E4_9BRAD</name>
<accession>A0A327L5E4</accession>
<proteinExistence type="predicted"/>
<feature type="region of interest" description="Disordered" evidence="1">
    <location>
        <begin position="36"/>
        <end position="66"/>
    </location>
</feature>